<dbReference type="InterPro" id="IPR050088">
    <property type="entry name" value="IspD/TarI_cytidylyltransf_bact"/>
</dbReference>
<feature type="site" description="Transition state stabilizer" evidence="7">
    <location>
        <position position="22"/>
    </location>
</feature>
<dbReference type="SUPFAM" id="SSF53448">
    <property type="entry name" value="Nucleotide-diphospho-sugar transferases"/>
    <property type="match status" value="1"/>
</dbReference>
<dbReference type="Pfam" id="PF01128">
    <property type="entry name" value="IspD"/>
    <property type="match status" value="1"/>
</dbReference>
<dbReference type="GO" id="GO:0019288">
    <property type="term" value="P:isopentenyl diphosphate biosynthetic process, methylerythritol 4-phosphate pathway"/>
    <property type="evidence" value="ECO:0007669"/>
    <property type="project" value="UniProtKB-UniRule"/>
</dbReference>
<dbReference type="NCBIfam" id="TIGR00453">
    <property type="entry name" value="ispD"/>
    <property type="match status" value="1"/>
</dbReference>
<evidence type="ECO:0000256" key="6">
    <source>
        <dbReference type="ARBA" id="ARBA00023229"/>
    </source>
</evidence>
<comment type="similarity">
    <text evidence="3 7">Belongs to the IspD/TarI cytidylyltransferase family. IspD subfamily.</text>
</comment>
<dbReference type="InterPro" id="IPR018294">
    <property type="entry name" value="ISPD_synthase_CS"/>
</dbReference>
<accession>A0A264W4W1</accession>
<dbReference type="InterPro" id="IPR001228">
    <property type="entry name" value="IspD"/>
</dbReference>
<dbReference type="RefSeq" id="WP_094942237.1">
    <property type="nucleotide sequence ID" value="NZ_NOKQ01000194.1"/>
</dbReference>
<dbReference type="PANTHER" id="PTHR32125">
    <property type="entry name" value="2-C-METHYL-D-ERYTHRITOL 4-PHOSPHATE CYTIDYLYLTRANSFERASE, CHLOROPLASTIC"/>
    <property type="match status" value="1"/>
</dbReference>
<evidence type="ECO:0000313" key="8">
    <source>
        <dbReference type="EMBL" id="OZS78581.1"/>
    </source>
</evidence>
<keyword evidence="5 7" id="KW-0548">Nucleotidyltransferase</keyword>
<evidence type="ECO:0000256" key="4">
    <source>
        <dbReference type="ARBA" id="ARBA00022679"/>
    </source>
</evidence>
<sequence>MNYTVVLPAAGSGKRMGAEHNKLFLKLEGQPILAHTLQVFQQDPWCEAIVLAIKEEERNIIEELVETYRLTKVTHLVQGGSERQHSVFEALKAAYPCEIVLVHDAARPFILQSTIHALVEKADTEGGAIAAVKAKDTMKRVRNGRVEETIDRETLWSVQTPQAFRYPLLFEAAEQAQKDGFLGTDEAMLAERAGIPVHVVESSYDNQKMTTPDDLLIGELILKRRKENN</sequence>
<dbReference type="GO" id="GO:0050518">
    <property type="term" value="F:2-C-methyl-D-erythritol 4-phosphate cytidylyltransferase activity"/>
    <property type="evidence" value="ECO:0007669"/>
    <property type="project" value="UniProtKB-UniRule"/>
</dbReference>
<dbReference type="HAMAP" id="MF_00108">
    <property type="entry name" value="IspD"/>
    <property type="match status" value="1"/>
</dbReference>
<dbReference type="UniPathway" id="UPA00056">
    <property type="reaction ID" value="UER00093"/>
</dbReference>
<dbReference type="CDD" id="cd02516">
    <property type="entry name" value="CDP-ME_synthetase"/>
    <property type="match status" value="1"/>
</dbReference>
<comment type="function">
    <text evidence="7">Catalyzes the formation of 4-diphosphocytidyl-2-C-methyl-D-erythritol from CTP and 2-C-methyl-D-erythritol 4-phosphate (MEP).</text>
</comment>
<dbReference type="FunFam" id="3.90.550.10:FF:000003">
    <property type="entry name" value="2-C-methyl-D-erythritol 4-phosphate cytidylyltransferase"/>
    <property type="match status" value="1"/>
</dbReference>
<comment type="caution">
    <text evidence="8">The sequence shown here is derived from an EMBL/GenBank/DDBJ whole genome shotgun (WGS) entry which is preliminary data.</text>
</comment>
<dbReference type="EC" id="2.7.7.60" evidence="7"/>
<feature type="site" description="Positions MEP for the nucleophilic attack" evidence="7">
    <location>
        <position position="208"/>
    </location>
</feature>
<protein>
    <recommendedName>
        <fullName evidence="7">2-C-methyl-D-erythritol 4-phosphate cytidylyltransferase</fullName>
        <ecNumber evidence="7">2.7.7.60</ecNumber>
    </recommendedName>
    <alternativeName>
        <fullName evidence="7">4-diphosphocytidyl-2C-methyl-D-erythritol synthase</fullName>
    </alternativeName>
    <alternativeName>
        <fullName evidence="7">MEP cytidylyltransferase</fullName>
        <shortName evidence="7">MCT</shortName>
    </alternativeName>
</protein>
<organism evidence="8 9">
    <name type="scientific">Tetzosporium hominis</name>
    <dbReference type="NCBI Taxonomy" id="2020506"/>
    <lineage>
        <taxon>Bacteria</taxon>
        <taxon>Bacillati</taxon>
        <taxon>Bacillota</taxon>
        <taxon>Bacilli</taxon>
        <taxon>Bacillales</taxon>
        <taxon>Caryophanaceae</taxon>
        <taxon>Tetzosporium</taxon>
    </lineage>
</organism>
<feature type="site" description="Transition state stabilizer" evidence="7">
    <location>
        <position position="15"/>
    </location>
</feature>
<comment type="catalytic activity">
    <reaction evidence="1 7">
        <text>2-C-methyl-D-erythritol 4-phosphate + CTP + H(+) = 4-CDP-2-C-methyl-D-erythritol + diphosphate</text>
        <dbReference type="Rhea" id="RHEA:13429"/>
        <dbReference type="ChEBI" id="CHEBI:15378"/>
        <dbReference type="ChEBI" id="CHEBI:33019"/>
        <dbReference type="ChEBI" id="CHEBI:37563"/>
        <dbReference type="ChEBI" id="CHEBI:57823"/>
        <dbReference type="ChEBI" id="CHEBI:58262"/>
        <dbReference type="EC" id="2.7.7.60"/>
    </reaction>
</comment>
<dbReference type="PROSITE" id="PS01295">
    <property type="entry name" value="ISPD"/>
    <property type="match status" value="1"/>
</dbReference>
<evidence type="ECO:0000256" key="7">
    <source>
        <dbReference type="HAMAP-Rule" id="MF_00108"/>
    </source>
</evidence>
<evidence type="ECO:0000256" key="3">
    <source>
        <dbReference type="ARBA" id="ARBA00009789"/>
    </source>
</evidence>
<dbReference type="InterPro" id="IPR029044">
    <property type="entry name" value="Nucleotide-diphossugar_trans"/>
</dbReference>
<keyword evidence="9" id="KW-1185">Reference proteome</keyword>
<comment type="pathway">
    <text evidence="2 7">Isoprenoid biosynthesis; isopentenyl diphosphate biosynthesis via DXP pathway; isopentenyl diphosphate from 1-deoxy-D-xylulose 5-phosphate: step 2/6.</text>
</comment>
<evidence type="ECO:0000313" key="9">
    <source>
        <dbReference type="Proteomes" id="UP000217065"/>
    </source>
</evidence>
<keyword evidence="4 7" id="KW-0808">Transferase</keyword>
<name>A0A264W4W1_9BACL</name>
<evidence type="ECO:0000256" key="5">
    <source>
        <dbReference type="ARBA" id="ARBA00022695"/>
    </source>
</evidence>
<dbReference type="EMBL" id="NOKQ01000194">
    <property type="protein sequence ID" value="OZS78581.1"/>
    <property type="molecule type" value="Genomic_DNA"/>
</dbReference>
<dbReference type="Proteomes" id="UP000217065">
    <property type="component" value="Unassembled WGS sequence"/>
</dbReference>
<evidence type="ECO:0000256" key="2">
    <source>
        <dbReference type="ARBA" id="ARBA00004787"/>
    </source>
</evidence>
<dbReference type="AlphaFoldDB" id="A0A264W4W1"/>
<gene>
    <name evidence="7 8" type="primary">ispD</name>
    <name evidence="8" type="ORF">CF394_05505</name>
</gene>
<proteinExistence type="inferred from homology"/>
<dbReference type="PANTHER" id="PTHR32125:SF4">
    <property type="entry name" value="2-C-METHYL-D-ERYTHRITOL 4-PHOSPHATE CYTIDYLYLTRANSFERASE, CHLOROPLASTIC"/>
    <property type="match status" value="1"/>
</dbReference>
<reference evidence="8 9" key="1">
    <citation type="submission" date="2017-07" db="EMBL/GenBank/DDBJ databases">
        <title>Tetzosporium hominis gen.nov. sp.nov.</title>
        <authorList>
            <person name="Tetz G."/>
            <person name="Tetz V."/>
        </authorList>
    </citation>
    <scope>NUCLEOTIDE SEQUENCE [LARGE SCALE GENOMIC DNA]</scope>
    <source>
        <strain evidence="8 9">VT-49</strain>
    </source>
</reference>
<dbReference type="InterPro" id="IPR034683">
    <property type="entry name" value="IspD/TarI"/>
</dbReference>
<evidence type="ECO:0000256" key="1">
    <source>
        <dbReference type="ARBA" id="ARBA00001282"/>
    </source>
</evidence>
<keyword evidence="6 7" id="KW-0414">Isoprene biosynthesis</keyword>
<feature type="site" description="Positions MEP for the nucleophilic attack" evidence="7">
    <location>
        <position position="152"/>
    </location>
</feature>
<dbReference type="OrthoDB" id="9806837at2"/>
<dbReference type="Gene3D" id="3.90.550.10">
    <property type="entry name" value="Spore Coat Polysaccharide Biosynthesis Protein SpsA, Chain A"/>
    <property type="match status" value="1"/>
</dbReference>